<protein>
    <submittedName>
        <fullName evidence="1">Uncharacterized protein</fullName>
    </submittedName>
</protein>
<evidence type="ECO:0000313" key="2">
    <source>
        <dbReference type="Proteomes" id="UP001516400"/>
    </source>
</evidence>
<name>A0ABD2P352_9CUCU</name>
<accession>A0ABD2P352</accession>
<dbReference type="AlphaFoldDB" id="A0ABD2P352"/>
<evidence type="ECO:0000313" key="1">
    <source>
        <dbReference type="EMBL" id="KAL3285352.1"/>
    </source>
</evidence>
<reference evidence="1 2" key="1">
    <citation type="journal article" date="2021" name="BMC Biol.">
        <title>Horizontally acquired antibacterial genes associated with adaptive radiation of ladybird beetles.</title>
        <authorList>
            <person name="Li H.S."/>
            <person name="Tang X.F."/>
            <person name="Huang Y.H."/>
            <person name="Xu Z.Y."/>
            <person name="Chen M.L."/>
            <person name="Du X.Y."/>
            <person name="Qiu B.Y."/>
            <person name="Chen P.T."/>
            <person name="Zhang W."/>
            <person name="Slipinski A."/>
            <person name="Escalona H.E."/>
            <person name="Waterhouse R.M."/>
            <person name="Zwick A."/>
            <person name="Pang H."/>
        </authorList>
    </citation>
    <scope>NUCLEOTIDE SEQUENCE [LARGE SCALE GENOMIC DNA]</scope>
    <source>
        <strain evidence="1">SYSU2018</strain>
    </source>
</reference>
<dbReference type="EMBL" id="JABFTP020000165">
    <property type="protein sequence ID" value="KAL3285352.1"/>
    <property type="molecule type" value="Genomic_DNA"/>
</dbReference>
<gene>
    <name evidence="1" type="ORF">HHI36_019460</name>
</gene>
<dbReference type="Proteomes" id="UP001516400">
    <property type="component" value="Unassembled WGS sequence"/>
</dbReference>
<organism evidence="1 2">
    <name type="scientific">Cryptolaemus montrouzieri</name>
    <dbReference type="NCBI Taxonomy" id="559131"/>
    <lineage>
        <taxon>Eukaryota</taxon>
        <taxon>Metazoa</taxon>
        <taxon>Ecdysozoa</taxon>
        <taxon>Arthropoda</taxon>
        <taxon>Hexapoda</taxon>
        <taxon>Insecta</taxon>
        <taxon>Pterygota</taxon>
        <taxon>Neoptera</taxon>
        <taxon>Endopterygota</taxon>
        <taxon>Coleoptera</taxon>
        <taxon>Polyphaga</taxon>
        <taxon>Cucujiformia</taxon>
        <taxon>Coccinelloidea</taxon>
        <taxon>Coccinellidae</taxon>
        <taxon>Scymninae</taxon>
        <taxon>Scymnini</taxon>
        <taxon>Cryptolaemus</taxon>
    </lineage>
</organism>
<comment type="caution">
    <text evidence="1">The sequence shown here is derived from an EMBL/GenBank/DDBJ whole genome shotgun (WGS) entry which is preliminary data.</text>
</comment>
<proteinExistence type="predicted"/>
<sequence>MMYKCCVWSKNKFFPLKLCHCNDAKTKRKRAPELVWAEWIDETFQPASIVGKSRFRSNLVEVFFYHNGRHKDISPVNIIYNHGNLLDARVTVKYNGSCIVAKVYGNNSPKFKGFPTVFYVRLERTRSFIHVPLRRVFLTKDQAKILLVQRKKS</sequence>
<keyword evidence="2" id="KW-1185">Reference proteome</keyword>